<evidence type="ECO:0000313" key="1">
    <source>
        <dbReference type="EMBL" id="CTR05703.1"/>
    </source>
</evidence>
<organism evidence="1 2">
    <name type="scientific">Rhodotorula toruloides</name>
    <name type="common">Yeast</name>
    <name type="synonym">Rhodosporidium toruloides</name>
    <dbReference type="NCBI Taxonomy" id="5286"/>
    <lineage>
        <taxon>Eukaryota</taxon>
        <taxon>Fungi</taxon>
        <taxon>Dikarya</taxon>
        <taxon>Basidiomycota</taxon>
        <taxon>Pucciniomycotina</taxon>
        <taxon>Microbotryomycetes</taxon>
        <taxon>Sporidiobolales</taxon>
        <taxon>Sporidiobolaceae</taxon>
        <taxon>Rhodotorula</taxon>
    </lineage>
</organism>
<evidence type="ECO:0008006" key="3">
    <source>
        <dbReference type="Google" id="ProtNLM"/>
    </source>
</evidence>
<accession>A0A0K3CA06</accession>
<dbReference type="AlphaFoldDB" id="A0A0K3CA06"/>
<proteinExistence type="predicted"/>
<protein>
    <recommendedName>
        <fullName evidence="3">Glycosyltransferase family 25 protein</fullName>
    </recommendedName>
</protein>
<dbReference type="OMA" id="GHCWGGE"/>
<dbReference type="STRING" id="5286.A0A0K3CA06"/>
<name>A0A0K3CA06_RHOTO</name>
<keyword evidence="2" id="KW-1185">Reference proteome</keyword>
<dbReference type="Proteomes" id="UP000199069">
    <property type="component" value="Unassembled WGS sequence"/>
</dbReference>
<gene>
    <name evidence="1" type="primary">FGENESH: predicted gene_3.15</name>
    <name evidence="1" type="ORF">BN2166_0015640</name>
</gene>
<reference evidence="1 2" key="1">
    <citation type="submission" date="2015-07" db="EMBL/GenBank/DDBJ databases">
        <authorList>
            <person name="Cajimat M.N.B."/>
            <person name="Milazzo M.L."/>
            <person name="Fulhorst C.F."/>
        </authorList>
    </citation>
    <scope>NUCLEOTIDE SEQUENCE [LARGE SCALE GENOMIC DNA]</scope>
    <source>
        <strain evidence="1">Single colony</strain>
    </source>
</reference>
<dbReference type="EMBL" id="CWKI01000003">
    <property type="protein sequence ID" value="CTR05703.1"/>
    <property type="molecule type" value="Genomic_DNA"/>
</dbReference>
<sequence>MAPSSPTTLSRGQRLALIVVGCVVLVVLWVGSGAAKEQASRHLDKYLPSLSLTSLSSPSLSRKDPLAYRRLLEETTSPANLTTHSPTLTFDHIYVLSLPARQDRRADMRRIADALGVTIEFVDAADKREPFLKWIAQRVKESRDERRKVMAAARNRSPSSIGGLKIGSDWITPFPADLSTFTPSSSRPLPDRFPRFPLTSPSYTGGAKTWVSHLESLHSAGGRHTSLRPSDPNLNVSSLLWDPREKLGVRQVHEGVISTYWGQTRAMKRMLENGDRTALILEDDVDIEWDLERLWKGIERRLPRNKETGEEEWDVTYLGHCWGGEFQKPQYLHPLLHRSSGPMCLHAYGLTATGAHTLLSHLLDPWSAFSTAVDLVIPSLLHIQDLLDPRWASRDHGEGIRHAPLVRSWSVVPPLVVQRKDGPSDLQKGTGSPWRGVLRDSTIERIKRGDGTWGDEWDDVFDPSNVDPATQLRCGPV</sequence>
<evidence type="ECO:0000313" key="2">
    <source>
        <dbReference type="Proteomes" id="UP000199069"/>
    </source>
</evidence>